<dbReference type="Pfam" id="PF06985">
    <property type="entry name" value="HET"/>
    <property type="match status" value="1"/>
</dbReference>
<evidence type="ECO:0000313" key="2">
    <source>
        <dbReference type="EMBL" id="PMD41819.1"/>
    </source>
</evidence>
<sequence>SCELIEAPLDKAPPFEAISYTWGPNAPSIPIKVDGALILVTAPIDELLWNRRSIFTSHVFWIDAICINQGDQEEKSSQLPMMARIYGRAARVIVWLGAPKSRTDTRIVRKMIRALIWPESIDAFIAVGKLFSHSWFEKIWIVQEVAAGKKVHVMY</sequence>
<dbReference type="PANTHER" id="PTHR24148:SF64">
    <property type="entry name" value="HETEROKARYON INCOMPATIBILITY DOMAIN-CONTAINING PROTEIN"/>
    <property type="match status" value="1"/>
</dbReference>
<feature type="non-terminal residue" evidence="2">
    <location>
        <position position="1"/>
    </location>
</feature>
<dbReference type="InterPro" id="IPR052895">
    <property type="entry name" value="HetReg/Transcr_Mod"/>
</dbReference>
<dbReference type="EMBL" id="KZ613944">
    <property type="protein sequence ID" value="PMD41819.1"/>
    <property type="molecule type" value="Genomic_DNA"/>
</dbReference>
<proteinExistence type="predicted"/>
<dbReference type="AlphaFoldDB" id="A0A2J6RTH9"/>
<evidence type="ECO:0000259" key="1">
    <source>
        <dbReference type="Pfam" id="PF06985"/>
    </source>
</evidence>
<feature type="domain" description="Heterokaryon incompatibility" evidence="1">
    <location>
        <begin position="15"/>
        <end position="144"/>
    </location>
</feature>
<dbReference type="Proteomes" id="UP000235786">
    <property type="component" value="Unassembled WGS sequence"/>
</dbReference>
<feature type="non-terminal residue" evidence="2">
    <location>
        <position position="155"/>
    </location>
</feature>
<accession>A0A2J6RTH9</accession>
<dbReference type="InterPro" id="IPR010730">
    <property type="entry name" value="HET"/>
</dbReference>
<reference evidence="2 3" key="1">
    <citation type="submission" date="2016-04" db="EMBL/GenBank/DDBJ databases">
        <title>A degradative enzymes factory behind the ericoid mycorrhizal symbiosis.</title>
        <authorList>
            <consortium name="DOE Joint Genome Institute"/>
            <person name="Martino E."/>
            <person name="Morin E."/>
            <person name="Grelet G."/>
            <person name="Kuo A."/>
            <person name="Kohler A."/>
            <person name="Daghino S."/>
            <person name="Barry K."/>
            <person name="Choi C."/>
            <person name="Cichocki N."/>
            <person name="Clum A."/>
            <person name="Copeland A."/>
            <person name="Hainaut M."/>
            <person name="Haridas S."/>
            <person name="Labutti K."/>
            <person name="Lindquist E."/>
            <person name="Lipzen A."/>
            <person name="Khouja H.-R."/>
            <person name="Murat C."/>
            <person name="Ohm R."/>
            <person name="Olson A."/>
            <person name="Spatafora J."/>
            <person name="Veneault-Fourrey C."/>
            <person name="Henrissat B."/>
            <person name="Grigoriev I."/>
            <person name="Martin F."/>
            <person name="Perotto S."/>
        </authorList>
    </citation>
    <scope>NUCLEOTIDE SEQUENCE [LARGE SCALE GENOMIC DNA]</scope>
    <source>
        <strain evidence="2 3">F</strain>
    </source>
</reference>
<dbReference type="STRING" id="1149755.A0A2J6RTH9"/>
<gene>
    <name evidence="2" type="ORF">L207DRAFT_406182</name>
</gene>
<protein>
    <recommendedName>
        <fullName evidence="1">Heterokaryon incompatibility domain-containing protein</fullName>
    </recommendedName>
</protein>
<evidence type="ECO:0000313" key="3">
    <source>
        <dbReference type="Proteomes" id="UP000235786"/>
    </source>
</evidence>
<name>A0A2J6RTH9_HYAVF</name>
<dbReference type="PANTHER" id="PTHR24148">
    <property type="entry name" value="ANKYRIN REPEAT DOMAIN-CONTAINING PROTEIN 39 HOMOLOG-RELATED"/>
    <property type="match status" value="1"/>
</dbReference>
<organism evidence="2 3">
    <name type="scientific">Hyaloscypha variabilis (strain UAMH 11265 / GT02V1 / F)</name>
    <name type="common">Meliniomyces variabilis</name>
    <dbReference type="NCBI Taxonomy" id="1149755"/>
    <lineage>
        <taxon>Eukaryota</taxon>
        <taxon>Fungi</taxon>
        <taxon>Dikarya</taxon>
        <taxon>Ascomycota</taxon>
        <taxon>Pezizomycotina</taxon>
        <taxon>Leotiomycetes</taxon>
        <taxon>Helotiales</taxon>
        <taxon>Hyaloscyphaceae</taxon>
        <taxon>Hyaloscypha</taxon>
        <taxon>Hyaloscypha variabilis</taxon>
    </lineage>
</organism>
<keyword evidence="3" id="KW-1185">Reference proteome</keyword>
<dbReference type="OrthoDB" id="2157530at2759"/>